<dbReference type="AlphaFoldDB" id="A0A8B4R9G7"/>
<dbReference type="Proteomes" id="UP000254076">
    <property type="component" value="Unassembled WGS sequence"/>
</dbReference>
<accession>A0A8B4R9G7</accession>
<evidence type="ECO:0000313" key="3">
    <source>
        <dbReference type="Proteomes" id="UP000254076"/>
    </source>
</evidence>
<keyword evidence="1" id="KW-0812">Transmembrane</keyword>
<keyword evidence="1" id="KW-1133">Transmembrane helix</keyword>
<evidence type="ECO:0000256" key="1">
    <source>
        <dbReference type="SAM" id="Phobius"/>
    </source>
</evidence>
<feature type="transmembrane region" description="Helical" evidence="1">
    <location>
        <begin position="66"/>
        <end position="85"/>
    </location>
</feature>
<evidence type="ECO:0000313" key="2">
    <source>
        <dbReference type="EMBL" id="SUN13077.1"/>
    </source>
</evidence>
<sequence length="86" mass="9823">MLKEYTLSDTPQARVIAYDVIEPYVKNTIHDEQVEQNKIIADIDKRLVAVETIINSNRSNRTENKANISLFFTGITAIISLIKIFI</sequence>
<dbReference type="RefSeq" id="WP_228379911.1">
    <property type="nucleotide sequence ID" value="NZ_JAIMFJ010000111.1"/>
</dbReference>
<reference evidence="2 3" key="1">
    <citation type="submission" date="2018-06" db="EMBL/GenBank/DDBJ databases">
        <authorList>
            <consortium name="Pathogen Informatics"/>
            <person name="Doyle S."/>
        </authorList>
    </citation>
    <scope>NUCLEOTIDE SEQUENCE [LARGE SCALE GENOMIC DNA]</scope>
    <source>
        <strain evidence="2 3">NCTC8185</strain>
    </source>
</reference>
<comment type="caution">
    <text evidence="2">The sequence shown here is derived from an EMBL/GenBank/DDBJ whole genome shotgun (WGS) entry which is preliminary data.</text>
</comment>
<keyword evidence="1" id="KW-0472">Membrane</keyword>
<name>A0A8B4R9G7_STRAG</name>
<gene>
    <name evidence="2" type="ORF">NCTC8185_00227</name>
</gene>
<proteinExistence type="predicted"/>
<protein>
    <submittedName>
        <fullName evidence="2">Uncharacterized protein</fullName>
    </submittedName>
</protein>
<dbReference type="EMBL" id="UHEQ01000004">
    <property type="protein sequence ID" value="SUN13077.1"/>
    <property type="molecule type" value="Genomic_DNA"/>
</dbReference>
<organism evidence="2 3">
    <name type="scientific">Streptococcus agalactiae</name>
    <dbReference type="NCBI Taxonomy" id="1311"/>
    <lineage>
        <taxon>Bacteria</taxon>
        <taxon>Bacillati</taxon>
        <taxon>Bacillota</taxon>
        <taxon>Bacilli</taxon>
        <taxon>Lactobacillales</taxon>
        <taxon>Streptococcaceae</taxon>
        <taxon>Streptococcus</taxon>
    </lineage>
</organism>